<comment type="similarity">
    <text evidence="3">Belongs to the UbiA prenyltransferase family.</text>
</comment>
<feature type="transmembrane region" description="Helical" evidence="14">
    <location>
        <begin position="155"/>
        <end position="175"/>
    </location>
</feature>
<dbReference type="InterPro" id="IPR044878">
    <property type="entry name" value="UbiA_sf"/>
</dbReference>
<comment type="pathway">
    <text evidence="2">Porphyrin-containing compound metabolism; heme O biosynthesis; heme O from protoheme: step 1/1.</text>
</comment>
<feature type="transmembrane region" description="Helical" evidence="14">
    <location>
        <begin position="251"/>
        <end position="270"/>
    </location>
</feature>
<keyword evidence="16" id="KW-1185">Reference proteome</keyword>
<evidence type="ECO:0000256" key="11">
    <source>
        <dbReference type="ARBA" id="ARBA00030253"/>
    </source>
</evidence>
<dbReference type="InterPro" id="IPR000537">
    <property type="entry name" value="UbiA_prenyltransferase"/>
</dbReference>
<keyword evidence="9" id="KW-0350">Heme biosynthesis</keyword>
<evidence type="ECO:0000256" key="5">
    <source>
        <dbReference type="ARBA" id="ARBA00022475"/>
    </source>
</evidence>
<gene>
    <name evidence="15" type="ORF">GBAR_LOCUS29910</name>
</gene>
<keyword evidence="8 14" id="KW-1133">Transmembrane helix</keyword>
<dbReference type="InterPro" id="IPR006369">
    <property type="entry name" value="Protohaem_IX_farnesylTrfase"/>
</dbReference>
<evidence type="ECO:0000256" key="10">
    <source>
        <dbReference type="ARBA" id="ARBA00023136"/>
    </source>
</evidence>
<name>A0AA35TUU2_GEOBA</name>
<comment type="subcellular location">
    <subcellularLocation>
        <location evidence="1">Cell membrane</location>
        <topology evidence="1">Multi-pass membrane protein</topology>
    </subcellularLocation>
</comment>
<evidence type="ECO:0000256" key="6">
    <source>
        <dbReference type="ARBA" id="ARBA00022679"/>
    </source>
</evidence>
<sequence>EGLEVLTTQTTQQIAAPSQSIIRAYVALTKPRIIMLLLFTALGGMFLAAQGTPDVLVMVVVLVAGTLASAGANALNQWFDRDIDEAMSRTRKRPVVVGTIPNSHAIAFGICTNIVAFVMLTSMVNLLSAVLTLCATLFYVLVYTMALKRTSTQNIVIGGAAGAIPPAVGWVAVTGSLDLPAIYLFAIVFFWTPPHFWALSLLLKDDYASAKVPMLPVVAGVDVTKKSILLYTLLMLALTTMFALTGAVGSVYLVSSVVLGVLFIYYAWRLMRRPDIEGAKPLYLYSLLYLALLFLAIIADSFFKVGWYSWI</sequence>
<evidence type="ECO:0000256" key="7">
    <source>
        <dbReference type="ARBA" id="ARBA00022692"/>
    </source>
</evidence>
<evidence type="ECO:0000256" key="9">
    <source>
        <dbReference type="ARBA" id="ARBA00023133"/>
    </source>
</evidence>
<keyword evidence="6" id="KW-0808">Transferase</keyword>
<evidence type="ECO:0000256" key="14">
    <source>
        <dbReference type="SAM" id="Phobius"/>
    </source>
</evidence>
<dbReference type="NCBIfam" id="TIGR01473">
    <property type="entry name" value="cyoE_ctaB"/>
    <property type="match status" value="1"/>
</dbReference>
<evidence type="ECO:0000313" key="16">
    <source>
        <dbReference type="Proteomes" id="UP001174909"/>
    </source>
</evidence>
<evidence type="ECO:0000256" key="13">
    <source>
        <dbReference type="ARBA" id="ARBA00042475"/>
    </source>
</evidence>
<feature type="transmembrane region" description="Helical" evidence="14">
    <location>
        <begin position="228"/>
        <end position="245"/>
    </location>
</feature>
<dbReference type="PROSITE" id="PS00943">
    <property type="entry name" value="UBIA"/>
    <property type="match status" value="1"/>
</dbReference>
<dbReference type="GO" id="GO:0008495">
    <property type="term" value="F:protoheme IX farnesyltransferase activity"/>
    <property type="evidence" value="ECO:0007669"/>
    <property type="project" value="InterPro"/>
</dbReference>
<dbReference type="GO" id="GO:0005886">
    <property type="term" value="C:plasma membrane"/>
    <property type="evidence" value="ECO:0007669"/>
    <property type="project" value="UniProtKB-SubCell"/>
</dbReference>
<keyword evidence="5" id="KW-1003">Cell membrane</keyword>
<dbReference type="Gene3D" id="1.10.357.140">
    <property type="entry name" value="UbiA prenyltransferase"/>
    <property type="match status" value="1"/>
</dbReference>
<feature type="transmembrane region" description="Helical" evidence="14">
    <location>
        <begin position="95"/>
        <end position="120"/>
    </location>
</feature>
<organism evidence="15 16">
    <name type="scientific">Geodia barretti</name>
    <name type="common">Barrett's horny sponge</name>
    <dbReference type="NCBI Taxonomy" id="519541"/>
    <lineage>
        <taxon>Eukaryota</taxon>
        <taxon>Metazoa</taxon>
        <taxon>Porifera</taxon>
        <taxon>Demospongiae</taxon>
        <taxon>Heteroscleromorpha</taxon>
        <taxon>Tetractinellida</taxon>
        <taxon>Astrophorina</taxon>
        <taxon>Geodiidae</taxon>
        <taxon>Geodia</taxon>
    </lineage>
</organism>
<proteinExistence type="inferred from homology"/>
<dbReference type="EMBL" id="CASHTH010004210">
    <property type="protein sequence ID" value="CAI8054825.1"/>
    <property type="molecule type" value="Genomic_DNA"/>
</dbReference>
<dbReference type="PANTHER" id="PTHR43448:SF7">
    <property type="entry name" value="4-HYDROXYBENZOATE SOLANESYLTRANSFERASE"/>
    <property type="match status" value="1"/>
</dbReference>
<evidence type="ECO:0000256" key="3">
    <source>
        <dbReference type="ARBA" id="ARBA00005985"/>
    </source>
</evidence>
<evidence type="ECO:0000256" key="8">
    <source>
        <dbReference type="ARBA" id="ARBA00022989"/>
    </source>
</evidence>
<dbReference type="Proteomes" id="UP001174909">
    <property type="component" value="Unassembled WGS sequence"/>
</dbReference>
<feature type="transmembrane region" description="Helical" evidence="14">
    <location>
        <begin position="126"/>
        <end position="143"/>
    </location>
</feature>
<evidence type="ECO:0000256" key="2">
    <source>
        <dbReference type="ARBA" id="ARBA00004919"/>
    </source>
</evidence>
<dbReference type="NCBIfam" id="NF003349">
    <property type="entry name" value="PRK04375.1-2"/>
    <property type="match status" value="1"/>
</dbReference>
<feature type="transmembrane region" description="Helical" evidence="14">
    <location>
        <begin position="55"/>
        <end position="75"/>
    </location>
</feature>
<dbReference type="Pfam" id="PF01040">
    <property type="entry name" value="UbiA"/>
    <property type="match status" value="1"/>
</dbReference>
<accession>A0AA35TUU2</accession>
<reference evidence="15" key="1">
    <citation type="submission" date="2023-03" db="EMBL/GenBank/DDBJ databases">
        <authorList>
            <person name="Steffen K."/>
            <person name="Cardenas P."/>
        </authorList>
    </citation>
    <scope>NUCLEOTIDE SEQUENCE</scope>
</reference>
<protein>
    <recommendedName>
        <fullName evidence="12">Protoheme IX farnesyltransferase</fullName>
    </recommendedName>
    <alternativeName>
        <fullName evidence="13">Heme B farnesyltransferase</fullName>
    </alternativeName>
    <alternativeName>
        <fullName evidence="11">Heme O synthase</fullName>
    </alternativeName>
    <alternativeName>
        <fullName evidence="4">Protoheme IX farnesyltransferase, mitochondrial</fullName>
    </alternativeName>
</protein>
<dbReference type="FunFam" id="1.10.357.140:FF:000001">
    <property type="entry name" value="Protoheme IX farnesyltransferase"/>
    <property type="match status" value="1"/>
</dbReference>
<dbReference type="GO" id="GO:0006783">
    <property type="term" value="P:heme biosynthetic process"/>
    <property type="evidence" value="ECO:0007669"/>
    <property type="project" value="UniProtKB-KW"/>
</dbReference>
<evidence type="ECO:0000256" key="12">
    <source>
        <dbReference type="ARBA" id="ARBA00040810"/>
    </source>
</evidence>
<dbReference type="AlphaFoldDB" id="A0AA35TUU2"/>
<keyword evidence="10 14" id="KW-0472">Membrane</keyword>
<dbReference type="HAMAP" id="MF_00154">
    <property type="entry name" value="CyoE_CtaB"/>
    <property type="match status" value="1"/>
</dbReference>
<feature type="transmembrane region" description="Helical" evidence="14">
    <location>
        <begin position="33"/>
        <end position="49"/>
    </location>
</feature>
<comment type="caution">
    <text evidence="15">The sequence shown here is derived from an EMBL/GenBank/DDBJ whole genome shotgun (WGS) entry which is preliminary data.</text>
</comment>
<feature type="transmembrane region" description="Helical" evidence="14">
    <location>
        <begin position="181"/>
        <end position="203"/>
    </location>
</feature>
<keyword evidence="7 14" id="KW-0812">Transmembrane</keyword>
<feature type="non-terminal residue" evidence="15">
    <location>
        <position position="1"/>
    </location>
</feature>
<dbReference type="InterPro" id="IPR030470">
    <property type="entry name" value="UbiA_prenylTrfase_CS"/>
</dbReference>
<evidence type="ECO:0000313" key="15">
    <source>
        <dbReference type="EMBL" id="CAI8054825.1"/>
    </source>
</evidence>
<dbReference type="CDD" id="cd13957">
    <property type="entry name" value="PT_UbiA_Cox10"/>
    <property type="match status" value="1"/>
</dbReference>
<dbReference type="PANTHER" id="PTHR43448">
    <property type="entry name" value="PROTOHEME IX FARNESYLTRANSFERASE, MITOCHONDRIAL"/>
    <property type="match status" value="1"/>
</dbReference>
<feature type="transmembrane region" description="Helical" evidence="14">
    <location>
        <begin position="282"/>
        <end position="303"/>
    </location>
</feature>
<evidence type="ECO:0000256" key="1">
    <source>
        <dbReference type="ARBA" id="ARBA00004651"/>
    </source>
</evidence>
<evidence type="ECO:0000256" key="4">
    <source>
        <dbReference type="ARBA" id="ARBA00016335"/>
    </source>
</evidence>